<accession>A0A395NBP8</accession>
<gene>
    <name evidence="2" type="ORF">TARUN_9108</name>
</gene>
<evidence type="ECO:0000256" key="1">
    <source>
        <dbReference type="SAM" id="MobiDB-lite"/>
    </source>
</evidence>
<reference evidence="2 3" key="1">
    <citation type="journal article" date="2018" name="PLoS Pathog.">
        <title>Evolution of structural diversity of trichothecenes, a family of toxins produced by plant pathogenic and entomopathogenic fungi.</title>
        <authorList>
            <person name="Proctor R.H."/>
            <person name="McCormick S.P."/>
            <person name="Kim H.S."/>
            <person name="Cardoza R.E."/>
            <person name="Stanley A.M."/>
            <person name="Lindo L."/>
            <person name="Kelly A."/>
            <person name="Brown D.W."/>
            <person name="Lee T."/>
            <person name="Vaughan M.M."/>
            <person name="Alexander N.J."/>
            <person name="Busman M."/>
            <person name="Gutierrez S."/>
        </authorList>
    </citation>
    <scope>NUCLEOTIDE SEQUENCE [LARGE SCALE GENOMIC DNA]</scope>
    <source>
        <strain evidence="2 3">IBT 40837</strain>
    </source>
</reference>
<dbReference type="EMBL" id="PXOA01000695">
    <property type="protein sequence ID" value="RFU73143.1"/>
    <property type="molecule type" value="Genomic_DNA"/>
</dbReference>
<dbReference type="AlphaFoldDB" id="A0A395NBP8"/>
<proteinExistence type="predicted"/>
<evidence type="ECO:0000313" key="3">
    <source>
        <dbReference type="Proteomes" id="UP000266272"/>
    </source>
</evidence>
<name>A0A395NBP8_TRIAR</name>
<keyword evidence="3" id="KW-1185">Reference proteome</keyword>
<evidence type="ECO:0000313" key="2">
    <source>
        <dbReference type="EMBL" id="RFU73143.1"/>
    </source>
</evidence>
<comment type="caution">
    <text evidence="2">The sequence shown here is derived from an EMBL/GenBank/DDBJ whole genome shotgun (WGS) entry which is preliminary data.</text>
</comment>
<sequence>MGFQVYNWLHGLVKGRDALTNAETPAWSAANSSAMEGRGWQDGAASSLALGDAAQPKSSSQGGGGPSWLLFCRCDSLRSLSPSIIICLWPNQAGQPKSPPDRKALLPRPSFRRPTLLADPYRKGSRF</sequence>
<feature type="region of interest" description="Disordered" evidence="1">
    <location>
        <begin position="91"/>
        <end position="127"/>
    </location>
</feature>
<dbReference type="Proteomes" id="UP000266272">
    <property type="component" value="Unassembled WGS sequence"/>
</dbReference>
<protein>
    <submittedName>
        <fullName evidence="2">Uncharacterized protein</fullName>
    </submittedName>
</protein>
<organism evidence="2 3">
    <name type="scientific">Trichoderma arundinaceum</name>
    <dbReference type="NCBI Taxonomy" id="490622"/>
    <lineage>
        <taxon>Eukaryota</taxon>
        <taxon>Fungi</taxon>
        <taxon>Dikarya</taxon>
        <taxon>Ascomycota</taxon>
        <taxon>Pezizomycotina</taxon>
        <taxon>Sordariomycetes</taxon>
        <taxon>Hypocreomycetidae</taxon>
        <taxon>Hypocreales</taxon>
        <taxon>Hypocreaceae</taxon>
        <taxon>Trichoderma</taxon>
    </lineage>
</organism>